<evidence type="ECO:0000256" key="8">
    <source>
        <dbReference type="HAMAP-Rule" id="MF_00952"/>
    </source>
</evidence>
<dbReference type="InterPro" id="IPR005733">
    <property type="entry name" value="TopoI_bac-type"/>
</dbReference>
<feature type="site" description="Interaction with DNA" evidence="8">
    <location>
        <position position="79"/>
    </location>
</feature>
<dbReference type="SMART" id="SM00436">
    <property type="entry name" value="TOP1Bc"/>
    <property type="match status" value="1"/>
</dbReference>
<evidence type="ECO:0000256" key="7">
    <source>
        <dbReference type="ARBA" id="ARBA00023235"/>
    </source>
</evidence>
<dbReference type="Pfam" id="PF01751">
    <property type="entry name" value="Toprim"/>
    <property type="match status" value="1"/>
</dbReference>
<comment type="caution">
    <text evidence="8">Lacks conserved residue(s) required for the propagation of feature annotation.</text>
</comment>
<feature type="site" description="Interaction with DNA" evidence="8">
    <location>
        <position position="186"/>
    </location>
</feature>
<sequence>MVLWDVPDAAKAFDRRFWELWEESADLGGARWSLPECAASKFKQEIDTVKLMIVESPNKVAKISKILGDEWTVKASVGHIRDLPLKEIGVAAPDYQLHYELTERGADVVKRLKSDVGRASQVYLATDPDREGEAIAWHLKDALRLNAYHRVTFDAITKEAISAAVKAPRKVDDRLVHAQEARRALDRLVGYRVSPALSDQTGKRLSAGRVQSPAVRLVVEREREIASFRETRHFGASVSFDGGIWGAEWVTKPHLAEGSEYLVDEDLAKRAAACRHFTVTAAVSKPERKAPPPPFTTSTLLQAASVALKLKPEQAMAAAQGLFEGGHITYHRTDSQNLSGEAIALVRALAAPRGWALPQAPRTWPSRDGAQEAHEAIRPTSFEAEQAGDDAAQRGLYRLIWLRAAACQLADAEYDTTTLDLETRSGTTAFQFRARDSVLTAPGWKALTDTDAAEEQDEEEGTGDKEGGASNSGKVPALAFGSSQLADDGKVLEKKTRPPGRYTQASLIKKLEALGIGRPSTFAAIMKNIMTRNYVAEQKRLLVPTEAGGSIVDGLHGRFSFIEYGFTKEVEGSLDDIAGGKANYVDVVRKVDHALTGELATLGTLGPKHPCPECGRSLRSMEGKRGAFWACTGFQQGCAVICSDDGGKPGAAIKREANGAPSEKKLAFARKLAGETGEPIPDQALNNAKALSEWIDGLQAKRGAVPASDSQMTWVRKLVGDGAKPPPGWPDSVSAKDARAFLDEHFKKQRFASSSFSGKKSKKTRGAK</sequence>
<dbReference type="NCBIfam" id="TIGR01051">
    <property type="entry name" value="topA_bact"/>
    <property type="match status" value="1"/>
</dbReference>
<dbReference type="HAMAP" id="MF_00952">
    <property type="entry name" value="Topoisom_1_prok"/>
    <property type="match status" value="1"/>
</dbReference>
<dbReference type="Gene3D" id="1.10.460.10">
    <property type="entry name" value="Topoisomerase I, domain 2"/>
    <property type="match status" value="1"/>
</dbReference>
<evidence type="ECO:0000256" key="1">
    <source>
        <dbReference type="ARBA" id="ARBA00000213"/>
    </source>
</evidence>
<dbReference type="RefSeq" id="WP_092090166.1">
    <property type="nucleotide sequence ID" value="NZ_FMZW01000071.1"/>
</dbReference>
<name>A0A1G7NK75_9BRAD</name>
<evidence type="ECO:0000313" key="13">
    <source>
        <dbReference type="Proteomes" id="UP000199245"/>
    </source>
</evidence>
<dbReference type="CDD" id="cd03363">
    <property type="entry name" value="TOPRIM_TopoIA_TopoI"/>
    <property type="match status" value="1"/>
</dbReference>
<accession>A0A1G7NK75</accession>
<dbReference type="GO" id="GO:0006265">
    <property type="term" value="P:DNA topological change"/>
    <property type="evidence" value="ECO:0007669"/>
    <property type="project" value="UniProtKB-UniRule"/>
</dbReference>
<dbReference type="PROSITE" id="PS50880">
    <property type="entry name" value="TOPRIM"/>
    <property type="match status" value="1"/>
</dbReference>
<keyword evidence="4" id="KW-0460">Magnesium</keyword>
<keyword evidence="7 8" id="KW-0413">Isomerase</keyword>
<dbReference type="Pfam" id="PF01131">
    <property type="entry name" value="Topoisom_bac"/>
    <property type="match status" value="1"/>
</dbReference>
<dbReference type="PRINTS" id="PR00417">
    <property type="entry name" value="PRTPISMRASEI"/>
</dbReference>
<dbReference type="PROSITE" id="PS52039">
    <property type="entry name" value="TOPO_IA_2"/>
    <property type="match status" value="1"/>
</dbReference>
<evidence type="ECO:0000256" key="4">
    <source>
        <dbReference type="ARBA" id="ARBA00022842"/>
    </source>
</evidence>
<feature type="site" description="Interaction with DNA" evidence="8">
    <location>
        <position position="182"/>
    </location>
</feature>
<dbReference type="PANTHER" id="PTHR42785:SF1">
    <property type="entry name" value="DNA TOPOISOMERASE"/>
    <property type="match status" value="1"/>
</dbReference>
<comment type="catalytic activity">
    <reaction evidence="1 8">
        <text>ATP-independent breakage of single-stranded DNA, followed by passage and rejoining.</text>
        <dbReference type="EC" id="5.6.2.1"/>
    </reaction>
</comment>
<dbReference type="AlphaFoldDB" id="A0A1G7NK75"/>
<feature type="region of interest" description="Disordered" evidence="9">
    <location>
        <begin position="443"/>
        <end position="473"/>
    </location>
</feature>
<evidence type="ECO:0000259" key="10">
    <source>
        <dbReference type="PROSITE" id="PS50880"/>
    </source>
</evidence>
<dbReference type="InterPro" id="IPR013497">
    <property type="entry name" value="Topo_IA_cen"/>
</dbReference>
<gene>
    <name evidence="8" type="primary">topA</name>
    <name evidence="12" type="ORF">SAMN05216337_10718</name>
</gene>
<dbReference type="InterPro" id="IPR000380">
    <property type="entry name" value="Topo_IA"/>
</dbReference>
<feature type="site" description="Interaction with DNA" evidence="8">
    <location>
        <position position="191"/>
    </location>
</feature>
<dbReference type="InterPro" id="IPR028612">
    <property type="entry name" value="Topoisom_1_IA"/>
</dbReference>
<dbReference type="InterPro" id="IPR006171">
    <property type="entry name" value="TOPRIM_dom"/>
</dbReference>
<feature type="domain" description="Toprim" evidence="10">
    <location>
        <begin position="49"/>
        <end position="161"/>
    </location>
</feature>
<evidence type="ECO:0000256" key="5">
    <source>
        <dbReference type="ARBA" id="ARBA00023029"/>
    </source>
</evidence>
<keyword evidence="6 8" id="KW-0238">DNA-binding</keyword>
<evidence type="ECO:0000256" key="3">
    <source>
        <dbReference type="ARBA" id="ARBA00022723"/>
    </source>
</evidence>
<feature type="region of interest" description="Interaction with DNA" evidence="8">
    <location>
        <begin position="206"/>
        <end position="211"/>
    </location>
</feature>
<dbReference type="SMART" id="SM00437">
    <property type="entry name" value="TOP1Ac"/>
    <property type="match status" value="1"/>
</dbReference>
<keyword evidence="5 8" id="KW-0799">Topoisomerase</keyword>
<dbReference type="SMART" id="SM00493">
    <property type="entry name" value="TOPRIM"/>
    <property type="match status" value="1"/>
</dbReference>
<dbReference type="EC" id="5.6.2.1" evidence="8"/>
<evidence type="ECO:0000259" key="11">
    <source>
        <dbReference type="PROSITE" id="PS52039"/>
    </source>
</evidence>
<dbReference type="InterPro" id="IPR023405">
    <property type="entry name" value="Topo_IA_core_domain"/>
</dbReference>
<dbReference type="Gene3D" id="2.70.20.10">
    <property type="entry name" value="Topoisomerase I, domain 3"/>
    <property type="match status" value="1"/>
</dbReference>
<evidence type="ECO:0000256" key="9">
    <source>
        <dbReference type="SAM" id="MobiDB-lite"/>
    </source>
</evidence>
<feature type="site" description="Interaction with DNA" evidence="8">
    <location>
        <position position="332"/>
    </location>
</feature>
<proteinExistence type="inferred from homology"/>
<feature type="active site" description="O-(5'-phospho-DNA)-tyrosine intermediate" evidence="8">
    <location>
        <position position="330"/>
    </location>
</feature>
<dbReference type="InterPro" id="IPR003601">
    <property type="entry name" value="Topo_IA_2"/>
</dbReference>
<comment type="subunit">
    <text evidence="8">Monomer.</text>
</comment>
<evidence type="ECO:0000256" key="2">
    <source>
        <dbReference type="ARBA" id="ARBA00009446"/>
    </source>
</evidence>
<feature type="domain" description="Topo IA-type catalytic" evidence="11">
    <location>
        <begin position="172"/>
        <end position="599"/>
    </location>
</feature>
<feature type="site" description="Interaction with DNA" evidence="8">
    <location>
        <position position="532"/>
    </location>
</feature>
<evidence type="ECO:0000256" key="6">
    <source>
        <dbReference type="ARBA" id="ARBA00023125"/>
    </source>
</evidence>
<dbReference type="EMBL" id="FMZW01000071">
    <property type="protein sequence ID" value="SDF74474.1"/>
    <property type="molecule type" value="Genomic_DNA"/>
</dbReference>
<evidence type="ECO:0000313" key="12">
    <source>
        <dbReference type="EMBL" id="SDF74474.1"/>
    </source>
</evidence>
<dbReference type="InterPro" id="IPR003602">
    <property type="entry name" value="Topo_IA_DNA-bd_dom"/>
</dbReference>
<comment type="similarity">
    <text evidence="2 8">Belongs to the type IA topoisomerase family.</text>
</comment>
<feature type="site" description="Interaction with DNA" evidence="8">
    <location>
        <position position="183"/>
    </location>
</feature>
<dbReference type="GO" id="GO:0003677">
    <property type="term" value="F:DNA binding"/>
    <property type="evidence" value="ECO:0007669"/>
    <property type="project" value="UniProtKB-KW"/>
</dbReference>
<dbReference type="InterPro" id="IPR013825">
    <property type="entry name" value="Topo_IA_cen_sub2"/>
</dbReference>
<dbReference type="InterPro" id="IPR013824">
    <property type="entry name" value="Topo_IA_cen_sub1"/>
</dbReference>
<reference evidence="12 13" key="1">
    <citation type="submission" date="2016-10" db="EMBL/GenBank/DDBJ databases">
        <authorList>
            <person name="de Groot N.N."/>
        </authorList>
    </citation>
    <scope>NUCLEOTIDE SEQUENCE [LARGE SCALE GENOMIC DNA]</scope>
    <source>
        <strain evidence="12 13">R5</strain>
    </source>
</reference>
<feature type="compositionally biased region" description="Acidic residues" evidence="9">
    <location>
        <begin position="451"/>
        <end position="461"/>
    </location>
</feature>
<dbReference type="Proteomes" id="UP000199245">
    <property type="component" value="Unassembled WGS sequence"/>
</dbReference>
<dbReference type="SUPFAM" id="SSF56712">
    <property type="entry name" value="Prokaryotic type I DNA topoisomerase"/>
    <property type="match status" value="1"/>
</dbReference>
<dbReference type="Gene3D" id="3.40.50.140">
    <property type="match status" value="1"/>
</dbReference>
<organism evidence="12 13">
    <name type="scientific">Bradyrhizobium brasilense</name>
    <dbReference type="NCBI Taxonomy" id="1419277"/>
    <lineage>
        <taxon>Bacteria</taxon>
        <taxon>Pseudomonadati</taxon>
        <taxon>Pseudomonadota</taxon>
        <taxon>Alphaproteobacteria</taxon>
        <taxon>Hyphomicrobiales</taxon>
        <taxon>Nitrobacteraceae</taxon>
        <taxon>Bradyrhizobium</taxon>
    </lineage>
</organism>
<dbReference type="InterPro" id="IPR034149">
    <property type="entry name" value="TOPRIM_TopoI"/>
</dbReference>
<dbReference type="GO" id="GO:0046872">
    <property type="term" value="F:metal ion binding"/>
    <property type="evidence" value="ECO:0007669"/>
    <property type="project" value="UniProtKB-KW"/>
</dbReference>
<comment type="function">
    <text evidence="8">Releases the supercoiling and torsional tension of DNA, which is introduced during the DNA replication and transcription, by transiently cleaving and rejoining one strand of the DNA duplex. Introduces a single-strand break via transesterification at a target site in duplex DNA. The scissile phosphodiester is attacked by the catalytic tyrosine of the enzyme, resulting in the formation of a DNA-(5'-phosphotyrosyl)-enzyme intermediate and the expulsion of a 3'-OH DNA strand. The free DNA strand then undergoes passage around the unbroken strand, thus removing DNA supercoils. Finally, in the religation step, the DNA 3'-OH attacks the covalent intermediate to expel the active-site tyrosine and restore the DNA phosphodiester backbone.</text>
</comment>
<keyword evidence="3" id="KW-0479">Metal-binding</keyword>
<dbReference type="PANTHER" id="PTHR42785">
    <property type="entry name" value="DNA TOPOISOMERASE, TYPE IA, CORE"/>
    <property type="match status" value="1"/>
</dbReference>
<dbReference type="CDD" id="cd00186">
    <property type="entry name" value="TOP1Ac"/>
    <property type="match status" value="1"/>
</dbReference>
<dbReference type="InterPro" id="IPR013826">
    <property type="entry name" value="Topo_IA_cen_sub3"/>
</dbReference>
<dbReference type="Gene3D" id="1.10.290.10">
    <property type="entry name" value="Topoisomerase I, domain 4"/>
    <property type="match status" value="1"/>
</dbReference>
<protein>
    <recommendedName>
        <fullName evidence="8">DNA topoisomerase 1</fullName>
        <ecNumber evidence="8">5.6.2.1</ecNumber>
    </recommendedName>
    <alternativeName>
        <fullName evidence="8">DNA topoisomerase I</fullName>
    </alternativeName>
</protein>
<dbReference type="GO" id="GO:0003917">
    <property type="term" value="F:DNA topoisomerase type I (single strand cut, ATP-independent) activity"/>
    <property type="evidence" value="ECO:0007669"/>
    <property type="project" value="UniProtKB-UniRule"/>
</dbReference>